<feature type="region of interest" description="Disordered" evidence="1">
    <location>
        <begin position="1"/>
        <end position="25"/>
    </location>
</feature>
<evidence type="ECO:0000313" key="3">
    <source>
        <dbReference type="Proteomes" id="UP001589896"/>
    </source>
</evidence>
<dbReference type="RefSeq" id="WP_386666814.1">
    <property type="nucleotide sequence ID" value="NZ_JBHLTG010000001.1"/>
</dbReference>
<sequence>MSINSKARRDARRKQQTKTVTARPAPMPAHAHLLDAEGRVVGGIARSGSDWALVLGGQVITTTDSPAMAIAVLERAAIARGAPGSPLRTRCNDVLRDAAVAEAAESGQTLESYLAALEAERIEHLQKKQQPPNPDTTH</sequence>
<gene>
    <name evidence="2" type="ORF">ACFFGH_08160</name>
</gene>
<reference evidence="2 3" key="1">
    <citation type="submission" date="2024-09" db="EMBL/GenBank/DDBJ databases">
        <authorList>
            <person name="Sun Q."/>
            <person name="Mori K."/>
        </authorList>
    </citation>
    <scope>NUCLEOTIDE SEQUENCE [LARGE SCALE GENOMIC DNA]</scope>
    <source>
        <strain evidence="2 3">KCTC 23076</strain>
    </source>
</reference>
<dbReference type="EMBL" id="JBHLTG010000001">
    <property type="protein sequence ID" value="MFC0677810.1"/>
    <property type="molecule type" value="Genomic_DNA"/>
</dbReference>
<name>A0ABV6RLE5_9GAMM</name>
<proteinExistence type="predicted"/>
<protein>
    <submittedName>
        <fullName evidence="2">Uncharacterized protein</fullName>
    </submittedName>
</protein>
<comment type="caution">
    <text evidence="2">The sequence shown here is derived from an EMBL/GenBank/DDBJ whole genome shotgun (WGS) entry which is preliminary data.</text>
</comment>
<keyword evidence="3" id="KW-1185">Reference proteome</keyword>
<organism evidence="2 3">
    <name type="scientific">Lysobacter korlensis</name>
    <dbReference type="NCBI Taxonomy" id="553636"/>
    <lineage>
        <taxon>Bacteria</taxon>
        <taxon>Pseudomonadati</taxon>
        <taxon>Pseudomonadota</taxon>
        <taxon>Gammaproteobacteria</taxon>
        <taxon>Lysobacterales</taxon>
        <taxon>Lysobacteraceae</taxon>
        <taxon>Lysobacter</taxon>
    </lineage>
</organism>
<evidence type="ECO:0000313" key="2">
    <source>
        <dbReference type="EMBL" id="MFC0677810.1"/>
    </source>
</evidence>
<evidence type="ECO:0000256" key="1">
    <source>
        <dbReference type="SAM" id="MobiDB-lite"/>
    </source>
</evidence>
<dbReference type="Proteomes" id="UP001589896">
    <property type="component" value="Unassembled WGS sequence"/>
</dbReference>
<accession>A0ABV6RLE5</accession>